<dbReference type="SUPFAM" id="SSF63817">
    <property type="entry name" value="Sortase"/>
    <property type="match status" value="1"/>
</dbReference>
<comment type="caution">
    <text evidence="3">The sequence shown here is derived from an EMBL/GenBank/DDBJ whole genome shotgun (WGS) entry which is preliminary data.</text>
</comment>
<dbReference type="RefSeq" id="WP_251607243.1">
    <property type="nucleotide sequence ID" value="NZ_JAMQJY010000001.1"/>
</dbReference>
<evidence type="ECO:0000256" key="1">
    <source>
        <dbReference type="ARBA" id="ARBA00022801"/>
    </source>
</evidence>
<dbReference type="InterPro" id="IPR005754">
    <property type="entry name" value="Sortase"/>
</dbReference>
<dbReference type="InterPro" id="IPR023365">
    <property type="entry name" value="Sortase_dom-sf"/>
</dbReference>
<dbReference type="Pfam" id="PF04203">
    <property type="entry name" value="Sortase"/>
    <property type="match status" value="1"/>
</dbReference>
<organism evidence="3 4">
    <name type="scientific">Alkalicoccobacillus plakortidis</name>
    <dbReference type="NCBI Taxonomy" id="444060"/>
    <lineage>
        <taxon>Bacteria</taxon>
        <taxon>Bacillati</taxon>
        <taxon>Bacillota</taxon>
        <taxon>Bacilli</taxon>
        <taxon>Bacillales</taxon>
        <taxon>Bacillaceae</taxon>
        <taxon>Alkalicoccobacillus</taxon>
    </lineage>
</organism>
<feature type="transmembrane region" description="Helical" evidence="2">
    <location>
        <begin position="7"/>
        <end position="25"/>
    </location>
</feature>
<dbReference type="Proteomes" id="UP001203665">
    <property type="component" value="Unassembled WGS sequence"/>
</dbReference>
<dbReference type="EMBL" id="JAMQJY010000001">
    <property type="protein sequence ID" value="MCM2675891.1"/>
    <property type="molecule type" value="Genomic_DNA"/>
</dbReference>
<proteinExistence type="predicted"/>
<accession>A0ABT0XJ04</accession>
<name>A0ABT0XJ04_9BACI</name>
<evidence type="ECO:0000256" key="2">
    <source>
        <dbReference type="SAM" id="Phobius"/>
    </source>
</evidence>
<keyword evidence="2" id="KW-0472">Membrane</keyword>
<sequence length="199" mass="22032">MIKGKSLIGLIFILVGIVFVSIPLYNEWQQSKGVSALEGALASLEVDPLNGSVQELETQWSKEELENVMTLDIPSIDLEQYVLDETTEENLAIALTQVSENQTPGEGNFSIAGHRGYRGDRHFRQLSNVSDGDEVRLISEGKTYIYEVNSISIVEPTQLDVLDDSEEAEITLITCTMSGEQRLIVKGKLVEVIEESQTV</sequence>
<protein>
    <submittedName>
        <fullName evidence="3">Class D sortase</fullName>
    </submittedName>
</protein>
<keyword evidence="1" id="KW-0378">Hydrolase</keyword>
<keyword evidence="2" id="KW-1133">Transmembrane helix</keyword>
<evidence type="ECO:0000313" key="3">
    <source>
        <dbReference type="EMBL" id="MCM2675891.1"/>
    </source>
</evidence>
<dbReference type="CDD" id="cd06166">
    <property type="entry name" value="Sortase_D_2"/>
    <property type="match status" value="1"/>
</dbReference>
<evidence type="ECO:0000313" key="4">
    <source>
        <dbReference type="Proteomes" id="UP001203665"/>
    </source>
</evidence>
<dbReference type="Gene3D" id="2.40.260.10">
    <property type="entry name" value="Sortase"/>
    <property type="match status" value="1"/>
</dbReference>
<reference evidence="3" key="1">
    <citation type="submission" date="2022-06" db="EMBL/GenBank/DDBJ databases">
        <title>Alkalicoccobacillus porphyridii sp. nov., isolated from a marine red alga, Porphyridium purpureum and reclassification of Shouchella plakortidis and Shouchella gibsonii as Alkalicoccobacillus plakortidis comb. nov. and Alkalicoccobacillus gibsonii comb. nov.</title>
        <authorList>
            <person name="Kim K.H."/>
            <person name="Lee J.K."/>
            <person name="Han D.M."/>
            <person name="Baek J.H."/>
            <person name="Jeon C.O."/>
        </authorList>
    </citation>
    <scope>NUCLEOTIDE SEQUENCE</scope>
    <source>
        <strain evidence="3">DSM 19153</strain>
    </source>
</reference>
<gene>
    <name evidence="3" type="ORF">NDM98_10560</name>
</gene>
<dbReference type="NCBIfam" id="TIGR01076">
    <property type="entry name" value="sortase_fam"/>
    <property type="match status" value="1"/>
</dbReference>
<keyword evidence="4" id="KW-1185">Reference proteome</keyword>
<keyword evidence="2" id="KW-0812">Transmembrane</keyword>
<dbReference type="InterPro" id="IPR042000">
    <property type="entry name" value="Sortase_D_2"/>
</dbReference>